<feature type="region of interest" description="Disordered" evidence="1">
    <location>
        <begin position="37"/>
        <end position="69"/>
    </location>
</feature>
<organism evidence="3 4">
    <name type="scientific">Mesorhizobium liriopis</name>
    <dbReference type="NCBI Taxonomy" id="2953882"/>
    <lineage>
        <taxon>Bacteria</taxon>
        <taxon>Pseudomonadati</taxon>
        <taxon>Pseudomonadota</taxon>
        <taxon>Alphaproteobacteria</taxon>
        <taxon>Hyphomicrobiales</taxon>
        <taxon>Phyllobacteriaceae</taxon>
        <taxon>Mesorhizobium</taxon>
    </lineage>
</organism>
<reference evidence="3 4" key="1">
    <citation type="submission" date="2022-06" db="EMBL/GenBank/DDBJ databases">
        <title>Mesorhizobium sp. strain RP14 Genome sequencing and assembly.</title>
        <authorList>
            <person name="Kim I."/>
        </authorList>
    </citation>
    <scope>NUCLEOTIDE SEQUENCE [LARGE SCALE GENOMIC DNA]</scope>
    <source>
        <strain evidence="4">RP14(2022)</strain>
    </source>
</reference>
<feature type="chain" id="PRO_5046270234" description="Antifreeze protein" evidence="2">
    <location>
        <begin position="29"/>
        <end position="119"/>
    </location>
</feature>
<sequence length="119" mass="13107">MTRFFSRSLAAVAVLAGTEMLVPAAAQAQSIQLDLNSPRPGVRLVDPDAPPPGRRIRSDEDYGNRGCSADDALDKADRMGIRRARVVSERRRSIDVAGRRDGERVVVTFARDRRCSIID</sequence>
<evidence type="ECO:0000313" key="3">
    <source>
        <dbReference type="EMBL" id="MCO6048358.1"/>
    </source>
</evidence>
<evidence type="ECO:0000256" key="2">
    <source>
        <dbReference type="SAM" id="SignalP"/>
    </source>
</evidence>
<evidence type="ECO:0000313" key="4">
    <source>
        <dbReference type="Proteomes" id="UP001205906"/>
    </source>
</evidence>
<feature type="signal peptide" evidence="2">
    <location>
        <begin position="1"/>
        <end position="28"/>
    </location>
</feature>
<dbReference type="Proteomes" id="UP001205906">
    <property type="component" value="Unassembled WGS sequence"/>
</dbReference>
<proteinExistence type="predicted"/>
<evidence type="ECO:0000256" key="1">
    <source>
        <dbReference type="SAM" id="MobiDB-lite"/>
    </source>
</evidence>
<protein>
    <recommendedName>
        <fullName evidence="5">Antifreeze protein</fullName>
    </recommendedName>
</protein>
<comment type="caution">
    <text evidence="3">The sequence shown here is derived from an EMBL/GenBank/DDBJ whole genome shotgun (WGS) entry which is preliminary data.</text>
</comment>
<dbReference type="RefSeq" id="WP_252815175.1">
    <property type="nucleotide sequence ID" value="NZ_JAMXQS010000001.1"/>
</dbReference>
<dbReference type="EMBL" id="JAMXQS010000001">
    <property type="protein sequence ID" value="MCO6048358.1"/>
    <property type="molecule type" value="Genomic_DNA"/>
</dbReference>
<name>A0ABT1C146_9HYPH</name>
<keyword evidence="4" id="KW-1185">Reference proteome</keyword>
<keyword evidence="2" id="KW-0732">Signal</keyword>
<gene>
    <name evidence="3" type="ORF">NGM99_00955</name>
</gene>
<accession>A0ABT1C146</accession>
<evidence type="ECO:0008006" key="5">
    <source>
        <dbReference type="Google" id="ProtNLM"/>
    </source>
</evidence>